<dbReference type="EMBL" id="CH476740">
    <property type="protein sequence ID" value="EIE86603.1"/>
    <property type="molecule type" value="Genomic_DNA"/>
</dbReference>
<reference evidence="2 3" key="1">
    <citation type="journal article" date="2009" name="PLoS Genet.">
        <title>Genomic analysis of the basal lineage fungus Rhizopus oryzae reveals a whole-genome duplication.</title>
        <authorList>
            <person name="Ma L.-J."/>
            <person name="Ibrahim A.S."/>
            <person name="Skory C."/>
            <person name="Grabherr M.G."/>
            <person name="Burger G."/>
            <person name="Butler M."/>
            <person name="Elias M."/>
            <person name="Idnurm A."/>
            <person name="Lang B.F."/>
            <person name="Sone T."/>
            <person name="Abe A."/>
            <person name="Calvo S.E."/>
            <person name="Corrochano L.M."/>
            <person name="Engels R."/>
            <person name="Fu J."/>
            <person name="Hansberg W."/>
            <person name="Kim J.-M."/>
            <person name="Kodira C.D."/>
            <person name="Koehrsen M.J."/>
            <person name="Liu B."/>
            <person name="Miranda-Saavedra D."/>
            <person name="O'Leary S."/>
            <person name="Ortiz-Castellanos L."/>
            <person name="Poulter R."/>
            <person name="Rodriguez-Romero J."/>
            <person name="Ruiz-Herrera J."/>
            <person name="Shen Y.-Q."/>
            <person name="Zeng Q."/>
            <person name="Galagan J."/>
            <person name="Birren B.W."/>
            <person name="Cuomo C.A."/>
            <person name="Wickes B.L."/>
        </authorList>
    </citation>
    <scope>NUCLEOTIDE SEQUENCE [LARGE SCALE GENOMIC DNA]</scope>
    <source>
        <strain evidence="3">RA 99-880 / ATCC MYA-4621 / FGSC 9543 / NRRL 43880</strain>
    </source>
</reference>
<dbReference type="VEuPathDB" id="FungiDB:RO3G_11314"/>
<dbReference type="GO" id="GO:0005634">
    <property type="term" value="C:nucleus"/>
    <property type="evidence" value="ECO:0007669"/>
    <property type="project" value="TreeGrafter"/>
</dbReference>
<feature type="domain" description="N-acetyltransferase" evidence="1">
    <location>
        <begin position="96"/>
        <end position="255"/>
    </location>
</feature>
<proteinExistence type="predicted"/>
<protein>
    <recommendedName>
        <fullName evidence="1">N-acetyltransferase domain-containing protein</fullName>
    </recommendedName>
</protein>
<dbReference type="OrthoDB" id="10264707at2759"/>
<keyword evidence="3" id="KW-1185">Reference proteome</keyword>
<dbReference type="GO" id="GO:0016747">
    <property type="term" value="F:acyltransferase activity, transferring groups other than amino-acyl groups"/>
    <property type="evidence" value="ECO:0007669"/>
    <property type="project" value="InterPro"/>
</dbReference>
<dbReference type="GeneID" id="93618279"/>
<dbReference type="RefSeq" id="XP_067521999.1">
    <property type="nucleotide sequence ID" value="XM_067665898.1"/>
</dbReference>
<dbReference type="PROSITE" id="PS51186">
    <property type="entry name" value="GNAT"/>
    <property type="match status" value="1"/>
</dbReference>
<sequence length="256" mass="29158">MGKQCPKKLQKFCDCLDRSLFLFNVNAIPLLICDPLCYIKRLHFHLFIFQHKMSSSYGNVPESQLSADLSSVLPIRKVLKDGQIGYIQMVDKNNKPLVSYLHQRFNKEIEDGLTYPQETLFDENQFESFFLGYDAFVMSKDSLIELGDNDFNEKIMGMFYIKPNYPGRSSHICNGGFFVMEHFRGIGVGIAMGEAFKILVPAIGYKASVFNLVYETNIASVSIWRKLGFQEVGRIPQAGSPGKLVDAIIFYHDFSK</sequence>
<gene>
    <name evidence="2" type="ORF">RO3G_11314</name>
</gene>
<dbReference type="InterPro" id="IPR000182">
    <property type="entry name" value="GNAT_dom"/>
</dbReference>
<evidence type="ECO:0000259" key="1">
    <source>
        <dbReference type="PROSITE" id="PS51186"/>
    </source>
</evidence>
<dbReference type="PANTHER" id="PTHR43138:SF1">
    <property type="entry name" value="N-ACETYLTRANSFERASE ACA1"/>
    <property type="match status" value="1"/>
</dbReference>
<dbReference type="InterPro" id="IPR052742">
    <property type="entry name" value="Mito_N-acetyltransferase"/>
</dbReference>
<dbReference type="Proteomes" id="UP000009138">
    <property type="component" value="Unassembled WGS sequence"/>
</dbReference>
<evidence type="ECO:0000313" key="3">
    <source>
        <dbReference type="Proteomes" id="UP000009138"/>
    </source>
</evidence>
<name>I1CDS3_RHIO9</name>
<dbReference type="InParanoid" id="I1CDS3"/>
<dbReference type="PANTHER" id="PTHR43138">
    <property type="entry name" value="ACETYLTRANSFERASE, GNAT FAMILY"/>
    <property type="match status" value="1"/>
</dbReference>
<dbReference type="eggNOG" id="ENOG502QRFX">
    <property type="taxonomic scope" value="Eukaryota"/>
</dbReference>
<evidence type="ECO:0000313" key="2">
    <source>
        <dbReference type="EMBL" id="EIE86603.1"/>
    </source>
</evidence>
<dbReference type="SUPFAM" id="SSF55729">
    <property type="entry name" value="Acyl-CoA N-acyltransferases (Nat)"/>
    <property type="match status" value="1"/>
</dbReference>
<organism evidence="2 3">
    <name type="scientific">Rhizopus delemar (strain RA 99-880 / ATCC MYA-4621 / FGSC 9543 / NRRL 43880)</name>
    <name type="common">Mucormycosis agent</name>
    <name type="synonym">Rhizopus arrhizus var. delemar</name>
    <dbReference type="NCBI Taxonomy" id="246409"/>
    <lineage>
        <taxon>Eukaryota</taxon>
        <taxon>Fungi</taxon>
        <taxon>Fungi incertae sedis</taxon>
        <taxon>Mucoromycota</taxon>
        <taxon>Mucoromycotina</taxon>
        <taxon>Mucoromycetes</taxon>
        <taxon>Mucorales</taxon>
        <taxon>Mucorineae</taxon>
        <taxon>Rhizopodaceae</taxon>
        <taxon>Rhizopus</taxon>
    </lineage>
</organism>
<dbReference type="Gene3D" id="3.40.630.30">
    <property type="match status" value="1"/>
</dbReference>
<accession>I1CDS3</accession>
<dbReference type="OMA" id="PRCSHNC"/>
<dbReference type="InterPro" id="IPR016181">
    <property type="entry name" value="Acyl_CoA_acyltransferase"/>
</dbReference>
<dbReference type="AlphaFoldDB" id="I1CDS3"/>
<dbReference type="STRING" id="246409.I1CDS3"/>